<evidence type="ECO:0000313" key="2">
    <source>
        <dbReference type="EMBL" id="MBB5793235.1"/>
    </source>
</evidence>
<feature type="region of interest" description="Disordered" evidence="1">
    <location>
        <begin position="56"/>
        <end position="111"/>
    </location>
</feature>
<dbReference type="EMBL" id="JACHNE010000001">
    <property type="protein sequence ID" value="MBB5793235.1"/>
    <property type="molecule type" value="Genomic_DNA"/>
</dbReference>
<protein>
    <submittedName>
        <fullName evidence="2">Uncharacterized protein</fullName>
    </submittedName>
</protein>
<proteinExistence type="predicted"/>
<organism evidence="2 3">
    <name type="scientific">Streptomyces caelestis</name>
    <dbReference type="NCBI Taxonomy" id="36816"/>
    <lineage>
        <taxon>Bacteria</taxon>
        <taxon>Bacillati</taxon>
        <taxon>Actinomycetota</taxon>
        <taxon>Actinomycetes</taxon>
        <taxon>Kitasatosporales</taxon>
        <taxon>Streptomycetaceae</taxon>
        <taxon>Streptomyces</taxon>
    </lineage>
</organism>
<accession>A0A7W9H032</accession>
<sequence>MTCPGDPNRLVRGRPRDEAGRVVGHATPPGGEARCDGVVVLAGHVVRVHGPGIDGVHGDRVVGERRRQEADEEGQTSAERLGGPAHEFTGQGRIGQITGPGDDPDFGIPERPAQGQGVAAEFLGVGKPRHTIIESGLHERRPITPQGRGEPRDQPHKPAPHGHLGANNRSCTKPSQVSGPG</sequence>
<feature type="compositionally biased region" description="Polar residues" evidence="1">
    <location>
        <begin position="167"/>
        <end position="181"/>
    </location>
</feature>
<name>A0A7W9H032_9ACTN</name>
<evidence type="ECO:0000313" key="3">
    <source>
        <dbReference type="Proteomes" id="UP000590647"/>
    </source>
</evidence>
<feature type="compositionally biased region" description="Basic and acidic residues" evidence="1">
    <location>
        <begin position="56"/>
        <end position="69"/>
    </location>
</feature>
<keyword evidence="3" id="KW-1185">Reference proteome</keyword>
<dbReference type="Proteomes" id="UP000590647">
    <property type="component" value="Unassembled WGS sequence"/>
</dbReference>
<dbReference type="AlphaFoldDB" id="A0A7W9H032"/>
<comment type="caution">
    <text evidence="2">The sequence shown here is derived from an EMBL/GenBank/DDBJ whole genome shotgun (WGS) entry which is preliminary data.</text>
</comment>
<feature type="region of interest" description="Disordered" evidence="1">
    <location>
        <begin position="124"/>
        <end position="181"/>
    </location>
</feature>
<gene>
    <name evidence="2" type="ORF">HDA41_001199</name>
</gene>
<reference evidence="2 3" key="1">
    <citation type="submission" date="2020-08" db="EMBL/GenBank/DDBJ databases">
        <title>Sequencing the genomes of 1000 actinobacteria strains.</title>
        <authorList>
            <person name="Klenk H.-P."/>
        </authorList>
    </citation>
    <scope>NUCLEOTIDE SEQUENCE [LARGE SCALE GENOMIC DNA]</scope>
    <source>
        <strain evidence="2 3">DSM 40084</strain>
    </source>
</reference>
<evidence type="ECO:0000256" key="1">
    <source>
        <dbReference type="SAM" id="MobiDB-lite"/>
    </source>
</evidence>
<feature type="region of interest" description="Disordered" evidence="1">
    <location>
        <begin position="1"/>
        <end position="30"/>
    </location>
</feature>